<dbReference type="EMBL" id="CP002902">
    <property type="protein sequence ID" value="AEJ43901.1"/>
    <property type="molecule type" value="Genomic_DNA"/>
</dbReference>
<dbReference type="AlphaFoldDB" id="F8IE59"/>
<dbReference type="SMART" id="SM00849">
    <property type="entry name" value="Lactamase_B"/>
    <property type="match status" value="1"/>
</dbReference>
<dbReference type="Gene3D" id="1.10.10.10">
    <property type="entry name" value="Winged helix-like DNA-binding domain superfamily/Winged helix DNA-binding domain"/>
    <property type="match status" value="1"/>
</dbReference>
<dbReference type="Proteomes" id="UP000000292">
    <property type="component" value="Chromosome"/>
</dbReference>
<dbReference type="InterPro" id="IPR050662">
    <property type="entry name" value="Sec-metab_biosynth-thioest"/>
</dbReference>
<dbReference type="InterPro" id="IPR036866">
    <property type="entry name" value="RibonucZ/Hydroxyglut_hydro"/>
</dbReference>
<dbReference type="HOGENOM" id="CLU_048478_2_1_9"/>
<protein>
    <submittedName>
        <fullName evidence="2">Beta-lactamase domain protein</fullName>
    </submittedName>
</protein>
<dbReference type="SUPFAM" id="SSF56281">
    <property type="entry name" value="Metallo-hydrolase/oxidoreductase"/>
    <property type="match status" value="1"/>
</dbReference>
<dbReference type="PANTHER" id="PTHR23131">
    <property type="entry name" value="ENDORIBONUCLEASE LACTB2"/>
    <property type="match status" value="1"/>
</dbReference>
<dbReference type="STRING" id="1048834.TC41_1988"/>
<evidence type="ECO:0000313" key="3">
    <source>
        <dbReference type="Proteomes" id="UP000000292"/>
    </source>
</evidence>
<feature type="domain" description="Metallo-beta-lactamase" evidence="1">
    <location>
        <begin position="13"/>
        <end position="180"/>
    </location>
</feature>
<dbReference type="Pfam" id="PF00753">
    <property type="entry name" value="Lactamase_B"/>
    <property type="match status" value="1"/>
</dbReference>
<gene>
    <name evidence="2" type="ordered locus">TC41_1988</name>
</gene>
<dbReference type="InterPro" id="IPR001279">
    <property type="entry name" value="Metallo-B-lactamas"/>
</dbReference>
<organism evidence="2 3">
    <name type="scientific">Alicyclobacillus acidocaldarius (strain Tc-4-1)</name>
    <name type="common">Bacillus acidocaldarius</name>
    <dbReference type="NCBI Taxonomy" id="1048834"/>
    <lineage>
        <taxon>Bacteria</taxon>
        <taxon>Bacillati</taxon>
        <taxon>Bacillota</taxon>
        <taxon>Bacilli</taxon>
        <taxon>Bacillales</taxon>
        <taxon>Alicyclobacillaceae</taxon>
        <taxon>Alicyclobacillus</taxon>
    </lineage>
</organism>
<sequence>MRVAYPNVLPYGTVNLYVIEDGGEAVIVDGGVTDGNLDLVMAHLLQLGIQRVAAIIATHYHVDHTAGIPALKARLAAPAFMHPLDISAFDVKFPHGAGTFEPCPERLRAGHRELYIIHQPGHTHGHLHLWLPDAKALFVGDHLVEEGSVWVGPPDGHMADYYRALQAVMASDAEVALPGHGPAIWHPQLAAERLYKRRQMREEQLLAILAGGPKTLAELTAALYQGADSRAWPFARHTVMAHLEHLEERGAVRKAMSSTDWIMRYARTEE</sequence>
<dbReference type="PATRIC" id="fig|1048834.4.peg.1876"/>
<dbReference type="InterPro" id="IPR036388">
    <property type="entry name" value="WH-like_DNA-bd_sf"/>
</dbReference>
<accession>F8IE59</accession>
<dbReference type="PANTHER" id="PTHR23131:SF0">
    <property type="entry name" value="ENDORIBONUCLEASE LACTB2"/>
    <property type="match status" value="1"/>
</dbReference>
<reference evidence="3" key="2">
    <citation type="submission" date="2011-06" db="EMBL/GenBank/DDBJ databases">
        <title>The complete genome sequence of Alicyclobacillus acidocaldarius sp. Tc-4-1.</title>
        <authorList>
            <person name="Chen Y."/>
            <person name="He Y."/>
            <person name="Dong Z."/>
            <person name="Hu S."/>
        </authorList>
    </citation>
    <scope>NUCLEOTIDE SEQUENCE [LARGE SCALE GENOMIC DNA]</scope>
    <source>
        <strain evidence="3">Tc-4-1</strain>
    </source>
</reference>
<evidence type="ECO:0000259" key="1">
    <source>
        <dbReference type="SMART" id="SM00849"/>
    </source>
</evidence>
<name>F8IE59_ALIAT</name>
<dbReference type="Gene3D" id="3.60.15.10">
    <property type="entry name" value="Ribonuclease Z/Hydroxyacylglutathione hydrolase-like"/>
    <property type="match status" value="1"/>
</dbReference>
<dbReference type="Pfam" id="PF17778">
    <property type="entry name" value="WHD_BLACT"/>
    <property type="match status" value="1"/>
</dbReference>
<dbReference type="InterPro" id="IPR041516">
    <property type="entry name" value="LACTB2_WH"/>
</dbReference>
<evidence type="ECO:0000313" key="2">
    <source>
        <dbReference type="EMBL" id="AEJ43901.1"/>
    </source>
</evidence>
<proteinExistence type="predicted"/>
<reference evidence="2 3" key="1">
    <citation type="journal article" date="2011" name="J. Bacteriol.">
        <title>Complete Genome Sequence of Alicyclobacillus acidocaldarius Strain Tc-4-1.</title>
        <authorList>
            <person name="Chen Y."/>
            <person name="He Y."/>
            <person name="Zhang B."/>
            <person name="Yang J."/>
            <person name="Li W."/>
            <person name="Dong Z."/>
            <person name="Hu S."/>
        </authorList>
    </citation>
    <scope>NUCLEOTIDE SEQUENCE [LARGE SCALE GENOMIC DNA]</scope>
    <source>
        <strain evidence="2 3">Tc-4-1</strain>
    </source>
</reference>
<dbReference type="KEGG" id="aad:TC41_1988"/>
<dbReference type="eggNOG" id="COG0491">
    <property type="taxonomic scope" value="Bacteria"/>
</dbReference>